<dbReference type="InterPro" id="IPR002110">
    <property type="entry name" value="Ankyrin_rpt"/>
</dbReference>
<dbReference type="SUPFAM" id="SSF47336">
    <property type="entry name" value="ACP-like"/>
    <property type="match status" value="1"/>
</dbReference>
<feature type="compositionally biased region" description="Low complexity" evidence="5">
    <location>
        <begin position="1305"/>
        <end position="1316"/>
    </location>
</feature>
<dbReference type="SMART" id="SM00028">
    <property type="entry name" value="TPR"/>
    <property type="match status" value="5"/>
</dbReference>
<dbReference type="SUPFAM" id="SSF50729">
    <property type="entry name" value="PH domain-like"/>
    <property type="match status" value="1"/>
</dbReference>
<dbReference type="PANTHER" id="PTHR10098:SF106">
    <property type="entry name" value="TETRATRICOPEPTIDE REPEAT PROTEIN 28-LIKE PROTEIN"/>
    <property type="match status" value="1"/>
</dbReference>
<feature type="repeat" description="ANK" evidence="3">
    <location>
        <begin position="1453"/>
        <end position="1489"/>
    </location>
</feature>
<evidence type="ECO:0000256" key="4">
    <source>
        <dbReference type="SAM" id="Coils"/>
    </source>
</evidence>
<dbReference type="Gene3D" id="1.25.40.20">
    <property type="entry name" value="Ankyrin repeat-containing domain"/>
    <property type="match status" value="1"/>
</dbReference>
<keyword evidence="8" id="KW-1185">Reference proteome</keyword>
<dbReference type="PANTHER" id="PTHR10098">
    <property type="entry name" value="RAPSYN-RELATED"/>
    <property type="match status" value="1"/>
</dbReference>
<dbReference type="PROSITE" id="PS50075">
    <property type="entry name" value="CARRIER"/>
    <property type="match status" value="1"/>
</dbReference>
<dbReference type="EMBL" id="CAXAMN010004236">
    <property type="protein sequence ID" value="CAK9008376.1"/>
    <property type="molecule type" value="Genomic_DNA"/>
</dbReference>
<feature type="coiled-coil region" evidence="4">
    <location>
        <begin position="1054"/>
        <end position="1106"/>
    </location>
</feature>
<evidence type="ECO:0000256" key="5">
    <source>
        <dbReference type="SAM" id="MobiDB-lite"/>
    </source>
</evidence>
<feature type="compositionally biased region" description="Basic and acidic residues" evidence="5">
    <location>
        <begin position="2235"/>
        <end position="2247"/>
    </location>
</feature>
<evidence type="ECO:0000259" key="6">
    <source>
        <dbReference type="PROSITE" id="PS50075"/>
    </source>
</evidence>
<feature type="domain" description="Carrier" evidence="6">
    <location>
        <begin position="2259"/>
        <end position="2335"/>
    </location>
</feature>
<dbReference type="Gene3D" id="1.25.40.10">
    <property type="entry name" value="Tetratricopeptide repeat domain"/>
    <property type="match status" value="3"/>
</dbReference>
<keyword evidence="1" id="KW-0596">Phosphopantetheine</keyword>
<dbReference type="InterPro" id="IPR001849">
    <property type="entry name" value="PH_domain"/>
</dbReference>
<dbReference type="Pfam" id="PF00550">
    <property type="entry name" value="PP-binding"/>
    <property type="match status" value="1"/>
</dbReference>
<keyword evidence="4" id="KW-0175">Coiled coil</keyword>
<evidence type="ECO:0000313" key="7">
    <source>
        <dbReference type="EMBL" id="CAK9008376.1"/>
    </source>
</evidence>
<organism evidence="7 8">
    <name type="scientific">Durusdinium trenchii</name>
    <dbReference type="NCBI Taxonomy" id="1381693"/>
    <lineage>
        <taxon>Eukaryota</taxon>
        <taxon>Sar</taxon>
        <taxon>Alveolata</taxon>
        <taxon>Dinophyceae</taxon>
        <taxon>Suessiales</taxon>
        <taxon>Symbiodiniaceae</taxon>
        <taxon>Durusdinium</taxon>
    </lineage>
</organism>
<gene>
    <name evidence="7" type="ORF">CCMP2556_LOCUS9223</name>
</gene>
<dbReference type="SMART" id="SM00233">
    <property type="entry name" value="PH"/>
    <property type="match status" value="1"/>
</dbReference>
<dbReference type="SUPFAM" id="SSF48403">
    <property type="entry name" value="Ankyrin repeat"/>
    <property type="match status" value="1"/>
</dbReference>
<feature type="region of interest" description="Disordered" evidence="5">
    <location>
        <begin position="1910"/>
        <end position="1943"/>
    </location>
</feature>
<dbReference type="SMART" id="SM00248">
    <property type="entry name" value="ANK"/>
    <property type="match status" value="3"/>
</dbReference>
<protein>
    <recommendedName>
        <fullName evidence="6">Carrier domain-containing protein</fullName>
    </recommendedName>
</protein>
<feature type="region of interest" description="Disordered" evidence="5">
    <location>
        <begin position="1505"/>
        <end position="1537"/>
    </location>
</feature>
<reference evidence="7 8" key="1">
    <citation type="submission" date="2024-02" db="EMBL/GenBank/DDBJ databases">
        <authorList>
            <person name="Chen Y."/>
            <person name="Shah S."/>
            <person name="Dougan E. K."/>
            <person name="Thang M."/>
            <person name="Chan C."/>
        </authorList>
    </citation>
    <scope>NUCLEOTIDE SEQUENCE [LARGE SCALE GENOMIC DNA]</scope>
</reference>
<feature type="region of interest" description="Disordered" evidence="5">
    <location>
        <begin position="397"/>
        <end position="421"/>
    </location>
</feature>
<keyword evidence="3" id="KW-0040">ANK repeat</keyword>
<comment type="caution">
    <text evidence="7">The sequence shown here is derived from an EMBL/GenBank/DDBJ whole genome shotgun (WGS) entry which is preliminary data.</text>
</comment>
<dbReference type="Gene3D" id="1.10.1200.10">
    <property type="entry name" value="ACP-like"/>
    <property type="match status" value="1"/>
</dbReference>
<proteinExistence type="predicted"/>
<feature type="compositionally biased region" description="Low complexity" evidence="5">
    <location>
        <begin position="2218"/>
        <end position="2231"/>
    </location>
</feature>
<feature type="region of interest" description="Disordered" evidence="5">
    <location>
        <begin position="1299"/>
        <end position="1320"/>
    </location>
</feature>
<feature type="compositionally biased region" description="Basic and acidic residues" evidence="5">
    <location>
        <begin position="1917"/>
        <end position="1935"/>
    </location>
</feature>
<dbReference type="InterPro" id="IPR020806">
    <property type="entry name" value="PKS_PP-bd"/>
</dbReference>
<evidence type="ECO:0000313" key="8">
    <source>
        <dbReference type="Proteomes" id="UP001642484"/>
    </source>
</evidence>
<dbReference type="SMART" id="SM00823">
    <property type="entry name" value="PKS_PP"/>
    <property type="match status" value="1"/>
</dbReference>
<dbReference type="InterPro" id="IPR009081">
    <property type="entry name" value="PP-bd_ACP"/>
</dbReference>
<name>A0ABP0J1Z0_9DINO</name>
<evidence type="ECO:0000256" key="1">
    <source>
        <dbReference type="ARBA" id="ARBA00022450"/>
    </source>
</evidence>
<dbReference type="PROSITE" id="PS50088">
    <property type="entry name" value="ANK_REPEAT"/>
    <property type="match status" value="1"/>
</dbReference>
<feature type="region of interest" description="Disordered" evidence="5">
    <location>
        <begin position="2218"/>
        <end position="2247"/>
    </location>
</feature>
<sequence>MDIMGITAMSPILWKGLGRTIEDQKKLALEFGQKKSMFATFMCSVNSKELLRLCQFKLSARLLYEKIEHYAFSHPERSEWHLASRDLPILMTADIFEWQDPFFSSVDRVSFQLLDSPEIYLSAQDAISCYFAPDVFLRQEDFTHPPPMSSELIARKKASKRSIELEGIYATSLGDLHWKKGYKDSDERAALQAVFNEIFNVKKMLALSTRSGGLGLRSVARHSVAGYAASLLATAPLCKDIDGNYDEDQGAALHQVNLALPPADHFPVPAPHPLRQQELSRALDRVVIAQLAAPGPGREAYRAHFQLLQQEGAGAWLHAVPNDALGLHVVTPLFRTMVRLRLRLPIADSDMACPLCDGTSDSFGDHARVCPCGGDRVKRHNQLRNILAGRARAAGLQPEVEKPNLLPPRPELHGGTEDGSLPRGNGCRPADVWIANWNLHGPAAFDVAVTSGLRQGHLAASAADGMDYEVRKCRHLDTLQACATEGLQFIPLVVEACGGGWGPTALKTWRTSDSRQQLCGTAAPATGPEPCVAPGECQGNHAALERFRQLGDETGVADTIRIKIHVLCFKDRRKEANQIAREELARIRTQKDRSGEAKMLLSLAEVNTERRGYKNREEARVWANEALTMFRKEGNKKMEAYTLICLLNINMKWRGDKKISCQDGFDCAVNACSIFKAIGDRRGEGLAMHGVAVAQVRAEVNEVVLQGATSWEAAADEAVRLFRESGQKRMEAFERVCVAQWYMGINPRKAMKLAEDVMKLCQELRCRQESAALSVLVQAHLQLKDKSKTWMDQESARAVQLAKNGFDRFRDLGDRQGQATALHALVLAHQARGEKAQALQTAEEAADIYKEIGEKGGETSMLQIVSQLHLELARPDKAFQVAQEVASMDISLHETAVAQETVYEAGRGAIGCETAQLGSWVRGDVGNSWVKDLMTELVDGNQDLATRSEDLAAVVDEEDLEPSSAMAAALAAMASAVQTLQNTPEPVMESGGQVVDEDDDDTVAAEVPPEPCEVEVDLEVDLEEETFRPTPPSTPAPSAPSPVPQLLEGLRAANRMKSQEVQSENLTLEELEDQLLLQKVLVKQLKADYEQRLERSEALAAELRDLQGSKPQDLQVKVVRARDETEKLSKEGNRAAMWVEDRLARAWRLFQSRTPSQRLARDLAKKSHAELEALRRSRGHVEEDVALEVLQSQRRRIDVMKQDATAQDEKLLSLGSDLRSVLDFMVRVNLDARGGPNGPLGELPELQNLNFSEEVMTKYAVLTSLTVRWLSTGDQVRYLENSGSPSQLRRAAQLATAPSLASAAQQMQRRPQLPLPSHEREAFGEERQLLRSRLMTEMQQVAEVLARPEPKKSAGPEELLRAAAWGELRTLKELLSVPMEATEELCGWTVWHSAAAHGQDKVIRFLQEHATEGLDALCDCGLPPLGITCLRGHLGTAKCLLEAKCTVSAHDVRGNSALHWAAASHSHQAAEELAELLLDASADPFACNGSGQLPDIPRLQELALRSSERRDSVPRSPRPRTDAAPPDAARHGAGGEEEVPRFSYIRLEKKSTSGGFLSSLSFLKPPVRDRAGLMRRAEARRAVHLSPEEEDVGIWSDWVTVFTHAGLSACVAPAPAPSSDPTNSACNTQALVLTSERLLFLRAASTGAAVRSGWSLAQGMALRQIRQVVIPGRSDGLLLLRVQTSDEVLHFHTGSRETFLEELWQAMLRAGWPNRAVDASDDGSAVKDFFCVDPEPVIPLLDLAMQEAAQGTLAFLSGNLFVLLPRAPSSLLLSGAETIRFGFLELQMRRQPKQAGAGVCWQWQRYFFLAKGGRPHERCLGWCLHPNAEKWTGHILLQSVTQVKSVRGSAGEACVVIQSQNQIVATVKARGSREREDWLDALRRLGGNSSPSYPMGADALHLRRLSCSKGTKKRCHDKPPYDRRSGPATRPDRHVARQPGPADQAMRVAQELVTLCNDKHDGKREAIARLMVANIHYNMKDFTQCILVAREAQVLLHDLSAFIDEAAAVRMVAEAYLANGELPQAVKAAERSLRLLKGKRKEAEEIQSMLVLASVKLQVLVQDKVRAQRGTPTFNVALEDALDAAEQAVHLAREKRMAQLGQALLTLGQAQLAGLRIDEALKTAAEAIEIAEAAGAEREKANVMCLEADIHFTNGNANKALVLVNKALAIFQEYRDSRGEWIAMNILEQITGPPEDPAALQQGDWTEEQWAQWNAWQQQQGQQGGSQVPQAIQRATEEPRARRRTDPGEKLELAHVSTDTVRKRVEEIVRFTADLDDNEPIELDQPLMQVGVTSRTAVGLRNMLSEELPGVDLPFTLIFDYPSVASISDHVMDSLGAVG</sequence>
<evidence type="ECO:0000256" key="3">
    <source>
        <dbReference type="PROSITE-ProRule" id="PRU00023"/>
    </source>
</evidence>
<dbReference type="CDD" id="cd00821">
    <property type="entry name" value="PH"/>
    <property type="match status" value="1"/>
</dbReference>
<feature type="compositionally biased region" description="Basic and acidic residues" evidence="5">
    <location>
        <begin position="1528"/>
        <end position="1537"/>
    </location>
</feature>
<dbReference type="InterPro" id="IPR019734">
    <property type="entry name" value="TPR_rpt"/>
</dbReference>
<dbReference type="InterPro" id="IPR011990">
    <property type="entry name" value="TPR-like_helical_dom_sf"/>
</dbReference>
<dbReference type="InterPro" id="IPR011993">
    <property type="entry name" value="PH-like_dom_sf"/>
</dbReference>
<keyword evidence="2" id="KW-0597">Phosphoprotein</keyword>
<dbReference type="InterPro" id="IPR036770">
    <property type="entry name" value="Ankyrin_rpt-contain_sf"/>
</dbReference>
<dbReference type="SUPFAM" id="SSF48452">
    <property type="entry name" value="TPR-like"/>
    <property type="match status" value="3"/>
</dbReference>
<evidence type="ECO:0000256" key="2">
    <source>
        <dbReference type="ARBA" id="ARBA00022553"/>
    </source>
</evidence>
<dbReference type="Pfam" id="PF00023">
    <property type="entry name" value="Ank"/>
    <property type="match status" value="1"/>
</dbReference>
<dbReference type="Gene3D" id="2.30.29.30">
    <property type="entry name" value="Pleckstrin-homology domain (PH domain)/Phosphotyrosine-binding domain (PTB)"/>
    <property type="match status" value="1"/>
</dbReference>
<dbReference type="InterPro" id="IPR036736">
    <property type="entry name" value="ACP-like_sf"/>
</dbReference>
<accession>A0ABP0J1Z0</accession>
<dbReference type="Proteomes" id="UP001642484">
    <property type="component" value="Unassembled WGS sequence"/>
</dbReference>